<evidence type="ECO:0008006" key="3">
    <source>
        <dbReference type="Google" id="ProtNLM"/>
    </source>
</evidence>
<sequence>MPTTISPYSKPDTVLLLDAAETDPFIDHSQYRPGTDLSEQFTVPATNWLDEANSARTALDTGELTLIWNIKSGESGVLIDHGNASTYSWRIDISGSSVRCRSDGTTLLSLALPDLDASDRTFLISYCTHPDGANLRHELLVWNLTTGALETAAATQPLVLAASASDTLSVGAAYGGALPFTGGLDFRQVRIGRRFHSQAEQREDWVAASTPPATTQVRRSAVLVPHRATLDVASDGSFVGPAHLWAGHAFEQSDRRLVGPLVNLRVPDPLAIDHEYDAPTSAWWRAAPGDPDVRMCIALLWCRPVPLKVNRARVRLFVRQQNPSNTVTAEVRWRMYSMAGLPVVGEPLGPLIYHRTTAATCSTDHGTGAGEWLDLGALPLAIDELGMTWLAVGISMDEGSPHVANTIAYMHAATVEPYFEPADDGALDIAEL</sequence>
<gene>
    <name evidence="1" type="ORF">O0S08_13785</name>
</gene>
<keyword evidence="2" id="KW-1185">Reference proteome</keyword>
<reference evidence="1" key="1">
    <citation type="submission" date="2022-11" db="EMBL/GenBank/DDBJ databases">
        <title>Minimal conservation of predation-associated metabolite biosynthetic gene clusters underscores biosynthetic potential of Myxococcota including descriptions for ten novel species: Archangium lansinium sp. nov., Myxococcus landrumus sp. nov., Nannocystis bai.</title>
        <authorList>
            <person name="Ahearne A."/>
            <person name="Stevens C."/>
            <person name="Dowd S."/>
        </authorList>
    </citation>
    <scope>NUCLEOTIDE SEQUENCE</scope>
    <source>
        <strain evidence="1">Fl3</strain>
    </source>
</reference>
<evidence type="ECO:0000313" key="2">
    <source>
        <dbReference type="Proteomes" id="UP001164459"/>
    </source>
</evidence>
<evidence type="ECO:0000313" key="1">
    <source>
        <dbReference type="EMBL" id="WAS97214.1"/>
    </source>
</evidence>
<protein>
    <recommendedName>
        <fullName evidence="3">Concanavalin A-like lectin/glucanases superfamily protein</fullName>
    </recommendedName>
</protein>
<dbReference type="RefSeq" id="WP_269039577.1">
    <property type="nucleotide sequence ID" value="NZ_CP114040.1"/>
</dbReference>
<proteinExistence type="predicted"/>
<dbReference type="EMBL" id="CP114040">
    <property type="protein sequence ID" value="WAS97214.1"/>
    <property type="molecule type" value="Genomic_DNA"/>
</dbReference>
<name>A0ABY7HD66_9BACT</name>
<dbReference type="Proteomes" id="UP001164459">
    <property type="component" value="Chromosome"/>
</dbReference>
<organism evidence="1 2">
    <name type="scientific">Nannocystis punicea</name>
    <dbReference type="NCBI Taxonomy" id="2995304"/>
    <lineage>
        <taxon>Bacteria</taxon>
        <taxon>Pseudomonadati</taxon>
        <taxon>Myxococcota</taxon>
        <taxon>Polyangia</taxon>
        <taxon>Nannocystales</taxon>
        <taxon>Nannocystaceae</taxon>
        <taxon>Nannocystis</taxon>
    </lineage>
</organism>
<accession>A0ABY7HD66</accession>